<dbReference type="InterPro" id="IPR029060">
    <property type="entry name" value="PIN-like_dom_sf"/>
</dbReference>
<dbReference type="Proteomes" id="UP000678276">
    <property type="component" value="Unassembled WGS sequence"/>
</dbReference>
<sequence length="149" mass="15970">MNGYLIDTNIISMLAPTKKVLSQSFVDWLKQAEGDELLFLSVVTLHEIERGIERLQLKGATAKAAELRGWLERVLASYADKILPVDHATAALSGKLEARAIGGGGNPGISDALIAGTAQRRGLVVITENSRDFAMFGISYLSPSELAST</sequence>
<evidence type="ECO:0000256" key="2">
    <source>
        <dbReference type="ARBA" id="ARBA00022649"/>
    </source>
</evidence>
<keyword evidence="3 8" id="KW-0540">Nuclease</keyword>
<gene>
    <name evidence="8" type="primary">vapC</name>
    <name evidence="10" type="ORF">J6595_07595</name>
</gene>
<dbReference type="Pfam" id="PF01850">
    <property type="entry name" value="PIN"/>
    <property type="match status" value="1"/>
</dbReference>
<evidence type="ECO:0000256" key="3">
    <source>
        <dbReference type="ARBA" id="ARBA00022722"/>
    </source>
</evidence>
<organism evidence="10 11">
    <name type="scientific">Jiella mangrovi</name>
    <dbReference type="NCBI Taxonomy" id="2821407"/>
    <lineage>
        <taxon>Bacteria</taxon>
        <taxon>Pseudomonadati</taxon>
        <taxon>Pseudomonadota</taxon>
        <taxon>Alphaproteobacteria</taxon>
        <taxon>Hyphomicrobiales</taxon>
        <taxon>Aurantimonadaceae</taxon>
        <taxon>Jiella</taxon>
    </lineage>
</organism>
<evidence type="ECO:0000256" key="6">
    <source>
        <dbReference type="ARBA" id="ARBA00022842"/>
    </source>
</evidence>
<comment type="function">
    <text evidence="8">Toxic component of a toxin-antitoxin (TA) system. An RNase.</text>
</comment>
<dbReference type="RefSeq" id="WP_209593866.1">
    <property type="nucleotide sequence ID" value="NZ_JAGJCF010000004.1"/>
</dbReference>
<dbReference type="EC" id="3.1.-.-" evidence="8"/>
<proteinExistence type="inferred from homology"/>
<dbReference type="CDD" id="cd18746">
    <property type="entry name" value="PIN_VapC4-5_FitB-like"/>
    <property type="match status" value="1"/>
</dbReference>
<dbReference type="PANTHER" id="PTHR33653:SF1">
    <property type="entry name" value="RIBONUCLEASE VAPC2"/>
    <property type="match status" value="1"/>
</dbReference>
<comment type="caution">
    <text evidence="10">The sequence shown here is derived from an EMBL/GenBank/DDBJ whole genome shotgun (WGS) entry which is preliminary data.</text>
</comment>
<evidence type="ECO:0000259" key="9">
    <source>
        <dbReference type="Pfam" id="PF01850"/>
    </source>
</evidence>
<evidence type="ECO:0000313" key="11">
    <source>
        <dbReference type="Proteomes" id="UP000678276"/>
    </source>
</evidence>
<keyword evidence="4 8" id="KW-0479">Metal-binding</keyword>
<comment type="similarity">
    <text evidence="7 8">Belongs to the PINc/VapC protein family.</text>
</comment>
<evidence type="ECO:0000313" key="10">
    <source>
        <dbReference type="EMBL" id="MBP0615439.1"/>
    </source>
</evidence>
<evidence type="ECO:0000256" key="5">
    <source>
        <dbReference type="ARBA" id="ARBA00022801"/>
    </source>
</evidence>
<keyword evidence="5 8" id="KW-0378">Hydrolase</keyword>
<reference evidence="10 11" key="1">
    <citation type="submission" date="2021-04" db="EMBL/GenBank/DDBJ databases">
        <title>Whole genome sequence of Jiella sp. KSK16Y-1.</title>
        <authorList>
            <person name="Tuo L."/>
        </authorList>
    </citation>
    <scope>NUCLEOTIDE SEQUENCE [LARGE SCALE GENOMIC DNA]</scope>
    <source>
        <strain evidence="10 11">KSK16Y-1</strain>
    </source>
</reference>
<accession>A0ABS4BHA3</accession>
<name>A0ABS4BHA3_9HYPH</name>
<evidence type="ECO:0000256" key="8">
    <source>
        <dbReference type="HAMAP-Rule" id="MF_00265"/>
    </source>
</evidence>
<feature type="binding site" evidence="8">
    <location>
        <position position="111"/>
    </location>
    <ligand>
        <name>Mg(2+)</name>
        <dbReference type="ChEBI" id="CHEBI:18420"/>
    </ligand>
</feature>
<dbReference type="SUPFAM" id="SSF88723">
    <property type="entry name" value="PIN domain-like"/>
    <property type="match status" value="1"/>
</dbReference>
<evidence type="ECO:0000256" key="4">
    <source>
        <dbReference type="ARBA" id="ARBA00022723"/>
    </source>
</evidence>
<dbReference type="HAMAP" id="MF_00265">
    <property type="entry name" value="VapC_Nob1"/>
    <property type="match status" value="1"/>
</dbReference>
<keyword evidence="6 8" id="KW-0460">Magnesium</keyword>
<evidence type="ECO:0000256" key="7">
    <source>
        <dbReference type="ARBA" id="ARBA00038093"/>
    </source>
</evidence>
<comment type="cofactor">
    <cofactor evidence="1 8">
        <name>Mg(2+)</name>
        <dbReference type="ChEBI" id="CHEBI:18420"/>
    </cofactor>
</comment>
<evidence type="ECO:0000256" key="1">
    <source>
        <dbReference type="ARBA" id="ARBA00001946"/>
    </source>
</evidence>
<keyword evidence="8" id="KW-0800">Toxin</keyword>
<keyword evidence="11" id="KW-1185">Reference proteome</keyword>
<dbReference type="InterPro" id="IPR002716">
    <property type="entry name" value="PIN_dom"/>
</dbReference>
<dbReference type="PANTHER" id="PTHR33653">
    <property type="entry name" value="RIBONUCLEASE VAPC2"/>
    <property type="match status" value="1"/>
</dbReference>
<dbReference type="EMBL" id="JAGJCF010000004">
    <property type="protein sequence ID" value="MBP0615439.1"/>
    <property type="molecule type" value="Genomic_DNA"/>
</dbReference>
<dbReference type="InterPro" id="IPR050556">
    <property type="entry name" value="Type_II_TA_system_RNase"/>
</dbReference>
<protein>
    <recommendedName>
        <fullName evidence="8">Ribonuclease VapC</fullName>
        <shortName evidence="8">RNase VapC</shortName>
        <ecNumber evidence="8">3.1.-.-</ecNumber>
    </recommendedName>
    <alternativeName>
        <fullName evidence="8">Toxin VapC</fullName>
    </alternativeName>
</protein>
<dbReference type="InterPro" id="IPR022907">
    <property type="entry name" value="VapC_family"/>
</dbReference>
<dbReference type="Gene3D" id="3.40.50.1010">
    <property type="entry name" value="5'-nuclease"/>
    <property type="match status" value="1"/>
</dbReference>
<feature type="binding site" evidence="8">
    <location>
        <position position="7"/>
    </location>
    <ligand>
        <name>Mg(2+)</name>
        <dbReference type="ChEBI" id="CHEBI:18420"/>
    </ligand>
</feature>
<feature type="domain" description="PIN" evidence="9">
    <location>
        <begin position="4"/>
        <end position="133"/>
    </location>
</feature>
<keyword evidence="2 8" id="KW-1277">Toxin-antitoxin system</keyword>